<dbReference type="SUPFAM" id="SSF50800">
    <property type="entry name" value="PK beta-barrel domain-like"/>
    <property type="match status" value="1"/>
</dbReference>
<dbReference type="AlphaFoldDB" id="A0A2N3LM77"/>
<sequence length="216" mass="24920">MGMEIKSLNIGLPKIQNFQQRQYRTAIDKKPIQKGWLTKNGFVNDGVANTDFHGGEDRAVCFYVFEHYKEWEKEFNRDLPLPSFGENLTVAGMDEKSVCIGDIFQIGDSVVQITQGRIPCATISQHNNVDVFLKRVIETCKTGYFARVLQEGMITNESKIILLKRHPLKISVHFTIDTFFHCMEEERIEKILQVKELANVMRNKLTKRLLKLKANL</sequence>
<dbReference type="GO" id="GO:0003824">
    <property type="term" value="F:catalytic activity"/>
    <property type="evidence" value="ECO:0007669"/>
    <property type="project" value="InterPro"/>
</dbReference>
<evidence type="ECO:0000313" key="3">
    <source>
        <dbReference type="Proteomes" id="UP000233440"/>
    </source>
</evidence>
<dbReference type="Pfam" id="PF03473">
    <property type="entry name" value="MOSC"/>
    <property type="match status" value="1"/>
</dbReference>
<dbReference type="EMBL" id="PIQO01000003">
    <property type="protein sequence ID" value="PKR85762.1"/>
    <property type="molecule type" value="Genomic_DNA"/>
</dbReference>
<comment type="caution">
    <text evidence="2">The sequence shown here is derived from an EMBL/GenBank/DDBJ whole genome shotgun (WGS) entry which is preliminary data.</text>
</comment>
<dbReference type="PANTHER" id="PTHR30212:SF2">
    <property type="entry name" value="PROTEIN YIIM"/>
    <property type="match status" value="1"/>
</dbReference>
<dbReference type="GO" id="GO:0030151">
    <property type="term" value="F:molybdenum ion binding"/>
    <property type="evidence" value="ECO:0007669"/>
    <property type="project" value="InterPro"/>
</dbReference>
<dbReference type="Gene3D" id="2.40.33.20">
    <property type="entry name" value="PK beta-barrel domain-like"/>
    <property type="match status" value="1"/>
</dbReference>
<dbReference type="Proteomes" id="UP000233440">
    <property type="component" value="Unassembled WGS sequence"/>
</dbReference>
<protein>
    <submittedName>
        <fullName evidence="2">MOSC domain-containing protein</fullName>
    </submittedName>
</protein>
<proteinExistence type="predicted"/>
<dbReference type="PANTHER" id="PTHR30212">
    <property type="entry name" value="PROTEIN YIIM"/>
    <property type="match status" value="1"/>
</dbReference>
<dbReference type="InterPro" id="IPR052353">
    <property type="entry name" value="Benzoxazolinone_Detox_Enz"/>
</dbReference>
<reference evidence="2 3" key="1">
    <citation type="submission" date="2017-11" db="EMBL/GenBank/DDBJ databases">
        <title>Bacillus camelliae sp. nov., isolated from pu'er tea.</title>
        <authorList>
            <person name="Niu L."/>
        </authorList>
    </citation>
    <scope>NUCLEOTIDE SEQUENCE [LARGE SCALE GENOMIC DNA]</scope>
    <source>
        <strain evidence="2 3">7578-1</strain>
    </source>
</reference>
<dbReference type="InterPro" id="IPR011037">
    <property type="entry name" value="Pyrv_Knase-like_insert_dom_sf"/>
</dbReference>
<evidence type="ECO:0000313" key="2">
    <source>
        <dbReference type="EMBL" id="PKR85762.1"/>
    </source>
</evidence>
<keyword evidence="3" id="KW-1185">Reference proteome</keyword>
<name>A0A2N3LM77_9BACI</name>
<dbReference type="GO" id="GO:0030170">
    <property type="term" value="F:pyridoxal phosphate binding"/>
    <property type="evidence" value="ECO:0007669"/>
    <property type="project" value="InterPro"/>
</dbReference>
<evidence type="ECO:0000259" key="1">
    <source>
        <dbReference type="PROSITE" id="PS51340"/>
    </source>
</evidence>
<organism evidence="2 3">
    <name type="scientific">Heyndrickxia camelliae</name>
    <dbReference type="NCBI Taxonomy" id="1707093"/>
    <lineage>
        <taxon>Bacteria</taxon>
        <taxon>Bacillati</taxon>
        <taxon>Bacillota</taxon>
        <taxon>Bacilli</taxon>
        <taxon>Bacillales</taxon>
        <taxon>Bacillaceae</taxon>
        <taxon>Heyndrickxia</taxon>
    </lineage>
</organism>
<gene>
    <name evidence="2" type="ORF">CWO92_05110</name>
</gene>
<dbReference type="PROSITE" id="PS51340">
    <property type="entry name" value="MOSC"/>
    <property type="match status" value="1"/>
</dbReference>
<dbReference type="OrthoDB" id="9786134at2"/>
<accession>A0A2N3LM77</accession>
<dbReference type="InterPro" id="IPR005302">
    <property type="entry name" value="MoCF_Sase_C"/>
</dbReference>
<feature type="domain" description="MOSC" evidence="1">
    <location>
        <begin position="29"/>
        <end position="163"/>
    </location>
</feature>